<dbReference type="GO" id="GO:0005886">
    <property type="term" value="C:plasma membrane"/>
    <property type="evidence" value="ECO:0007669"/>
    <property type="project" value="UniProtKB-SubCell"/>
</dbReference>
<gene>
    <name evidence="10" type="primary">brnQ</name>
    <name evidence="10" type="ORF">FDF24_00190</name>
</gene>
<evidence type="ECO:0000256" key="4">
    <source>
        <dbReference type="ARBA" id="ARBA00022475"/>
    </source>
</evidence>
<reference evidence="10" key="1">
    <citation type="submission" date="2019-04" db="EMBL/GenBank/DDBJ databases">
        <title>Genome sequencing of Clostridium botulinum Groups I-IV and Clostridium butyricum.</title>
        <authorList>
            <person name="Brunt J."/>
            <person name="Van Vliet A.H.M."/>
            <person name="Stringer S.C."/>
            <person name="Carter A.T."/>
            <person name="Peck M.W."/>
        </authorList>
    </citation>
    <scope>NUCLEOTIDE SEQUENCE</scope>
    <source>
        <strain evidence="10">IFR 18/126</strain>
    </source>
</reference>
<evidence type="ECO:0000256" key="7">
    <source>
        <dbReference type="ARBA" id="ARBA00022989"/>
    </source>
</evidence>
<evidence type="ECO:0000256" key="5">
    <source>
        <dbReference type="ARBA" id="ARBA00022692"/>
    </source>
</evidence>
<evidence type="ECO:0000256" key="9">
    <source>
        <dbReference type="RuleBase" id="RU362122"/>
    </source>
</evidence>
<feature type="transmembrane region" description="Helical" evidence="9">
    <location>
        <begin position="225"/>
        <end position="244"/>
    </location>
</feature>
<dbReference type="InterPro" id="IPR004685">
    <property type="entry name" value="Brnchd-chn_aa_trnsp_Livcs"/>
</dbReference>
<organism evidence="10">
    <name type="scientific">Clostridium sporogenes</name>
    <dbReference type="NCBI Taxonomy" id="1509"/>
    <lineage>
        <taxon>Bacteria</taxon>
        <taxon>Bacillati</taxon>
        <taxon>Bacillota</taxon>
        <taxon>Clostridia</taxon>
        <taxon>Eubacteriales</taxon>
        <taxon>Clostridiaceae</taxon>
        <taxon>Clostridium</taxon>
    </lineage>
</organism>
<dbReference type="GO" id="GO:0005304">
    <property type="term" value="F:L-valine transmembrane transporter activity"/>
    <property type="evidence" value="ECO:0007669"/>
    <property type="project" value="TreeGrafter"/>
</dbReference>
<evidence type="ECO:0000256" key="6">
    <source>
        <dbReference type="ARBA" id="ARBA00022970"/>
    </source>
</evidence>
<evidence type="ECO:0000256" key="8">
    <source>
        <dbReference type="ARBA" id="ARBA00023136"/>
    </source>
</evidence>
<dbReference type="AlphaFoldDB" id="A0A6G4GSG6"/>
<keyword evidence="5 9" id="KW-0812">Transmembrane</keyword>
<feature type="transmembrane region" description="Helical" evidence="9">
    <location>
        <begin position="409"/>
        <end position="427"/>
    </location>
</feature>
<keyword evidence="6 9" id="KW-0029">Amino-acid transport</keyword>
<dbReference type="RefSeq" id="WP_163191841.1">
    <property type="nucleotide sequence ID" value="NZ_SXBF01000027.1"/>
</dbReference>
<dbReference type="GO" id="GO:0015190">
    <property type="term" value="F:L-leucine transmembrane transporter activity"/>
    <property type="evidence" value="ECO:0007669"/>
    <property type="project" value="TreeGrafter"/>
</dbReference>
<feature type="transmembrane region" description="Helical" evidence="9">
    <location>
        <begin position="312"/>
        <end position="333"/>
    </location>
</feature>
<dbReference type="PANTHER" id="PTHR30588">
    <property type="entry name" value="BRANCHED-CHAIN AMINO ACID TRANSPORT SYSTEM 2 CARRIER PROTEIN"/>
    <property type="match status" value="1"/>
</dbReference>
<evidence type="ECO:0000313" key="10">
    <source>
        <dbReference type="EMBL" id="NFT51909.1"/>
    </source>
</evidence>
<feature type="transmembrane region" description="Helical" evidence="9">
    <location>
        <begin position="197"/>
        <end position="213"/>
    </location>
</feature>
<feature type="transmembrane region" description="Helical" evidence="9">
    <location>
        <begin position="372"/>
        <end position="397"/>
    </location>
</feature>
<evidence type="ECO:0000256" key="1">
    <source>
        <dbReference type="ARBA" id="ARBA00004651"/>
    </source>
</evidence>
<comment type="caution">
    <text evidence="10">The sequence shown here is derived from an EMBL/GenBank/DDBJ whole genome shotgun (WGS) entry which is preliminary data.</text>
</comment>
<keyword evidence="8 9" id="KW-0472">Membrane</keyword>
<keyword evidence="4" id="KW-1003">Cell membrane</keyword>
<comment type="subcellular location">
    <subcellularLocation>
        <location evidence="1 9">Cell membrane</location>
        <topology evidence="1 9">Multi-pass membrane protein</topology>
    </subcellularLocation>
</comment>
<dbReference type="GO" id="GO:0015820">
    <property type="term" value="P:L-leucine transport"/>
    <property type="evidence" value="ECO:0007669"/>
    <property type="project" value="TreeGrafter"/>
</dbReference>
<dbReference type="NCBIfam" id="TIGR00796">
    <property type="entry name" value="livcs"/>
    <property type="match status" value="1"/>
</dbReference>
<dbReference type="GO" id="GO:0015188">
    <property type="term" value="F:L-isoleucine transmembrane transporter activity"/>
    <property type="evidence" value="ECO:0007669"/>
    <property type="project" value="TreeGrafter"/>
</dbReference>
<feature type="transmembrane region" description="Helical" evidence="9">
    <location>
        <begin position="264"/>
        <end position="291"/>
    </location>
</feature>
<feature type="transmembrane region" description="Helical" evidence="9">
    <location>
        <begin position="12"/>
        <end position="29"/>
    </location>
</feature>
<feature type="transmembrane region" description="Helical" evidence="9">
    <location>
        <begin position="151"/>
        <end position="177"/>
    </location>
</feature>
<proteinExistence type="inferred from homology"/>
<sequence length="443" mass="46975">MSEQKRRKDIFVQGFALFAIFFGAGNLIFPPSLGMNSGKQWPLAALGFLLTDPVLPILGVIATAKVGGKAEDLGKRVSPGFAKVLGAVCILVIGPLFAIPRTAATVYEIAVKPVKPVAPGVPIALISLIFFIITYIFACNQSSVIDKIGKILTPLLLIILAAIVIASIVIPVGPIVATKPDRYFLIGFQEGYQTMDALGASLMAGIVLTDLIFKGYKDRKEQEYMTIRVGLVSGVLLLLVYGGLTFVGATGSGVFQPGITRVDLLLGLVYGLFGKVGAVSIAVAVTLACLTTSVGLTSTAANFFNSISKGKLSYKAISIAVVLCSLLLSIIGVEGLINIAVPILSTVYPVMIVLILMTLFDRHIPNNMTYTGAVIGAFLISLIININGTFGILNGVMGVVKKLPLFEAGFPWIVPSIVLAILFTIFGKKNKPQSLEHENSFKN</sequence>
<keyword evidence="7 9" id="KW-1133">Transmembrane helix</keyword>
<dbReference type="PANTHER" id="PTHR30588:SF0">
    <property type="entry name" value="BRANCHED-CHAIN AMINO ACID PERMEASE BRNQ"/>
    <property type="match status" value="1"/>
</dbReference>
<accession>A0A6G4GSG6</accession>
<keyword evidence="3 9" id="KW-0813">Transport</keyword>
<dbReference type="GO" id="GO:0015818">
    <property type="term" value="P:isoleucine transport"/>
    <property type="evidence" value="ECO:0007669"/>
    <property type="project" value="TreeGrafter"/>
</dbReference>
<comment type="function">
    <text evidence="9">Component of the transport system for branched-chain amino acids.</text>
</comment>
<feature type="transmembrane region" description="Helical" evidence="9">
    <location>
        <begin position="119"/>
        <end position="139"/>
    </location>
</feature>
<evidence type="ECO:0000256" key="3">
    <source>
        <dbReference type="ARBA" id="ARBA00022448"/>
    </source>
</evidence>
<dbReference type="EMBL" id="SXBL01000001">
    <property type="protein sequence ID" value="NFT51909.1"/>
    <property type="molecule type" value="Genomic_DNA"/>
</dbReference>
<dbReference type="Pfam" id="PF05525">
    <property type="entry name" value="Branch_AA_trans"/>
    <property type="match status" value="1"/>
</dbReference>
<feature type="transmembrane region" description="Helical" evidence="9">
    <location>
        <begin position="41"/>
        <end position="68"/>
    </location>
</feature>
<evidence type="ECO:0000256" key="2">
    <source>
        <dbReference type="ARBA" id="ARBA00008540"/>
    </source>
</evidence>
<comment type="similarity">
    <text evidence="2 9">Belongs to the branched chain amino acid transporter family.</text>
</comment>
<name>A0A6G4GSG6_CLOSG</name>
<protein>
    <recommendedName>
        <fullName evidence="9">Branched-chain amino acid transport system carrier protein</fullName>
    </recommendedName>
</protein>
<feature type="transmembrane region" description="Helical" evidence="9">
    <location>
        <begin position="339"/>
        <end position="360"/>
    </location>
</feature>
<feature type="transmembrane region" description="Helical" evidence="9">
    <location>
        <begin position="80"/>
        <end position="99"/>
    </location>
</feature>